<dbReference type="Proteomes" id="UP000003959">
    <property type="component" value="Unassembled WGS sequence"/>
</dbReference>
<dbReference type="RefSeq" id="WP_008187967.1">
    <property type="nucleotide sequence ID" value="NZ_MKZR01000001.1"/>
</dbReference>
<dbReference type="Pfam" id="PF13267">
    <property type="entry name" value="DUF4058"/>
    <property type="match status" value="1"/>
</dbReference>
<name>F4XYE8_9CYAN</name>
<dbReference type="InterPro" id="IPR025132">
    <property type="entry name" value="DUF4058"/>
</dbReference>
<protein>
    <recommendedName>
        <fullName evidence="3">DUF4058 domain-containing protein</fullName>
    </recommendedName>
</protein>
<evidence type="ECO:0000313" key="2">
    <source>
        <dbReference type="Proteomes" id="UP000003959"/>
    </source>
</evidence>
<dbReference type="AlphaFoldDB" id="F4XYE8"/>
<gene>
    <name evidence="1" type="ORF">LYNGBM3L_51050</name>
</gene>
<accession>F4XYE8</accession>
<reference evidence="2" key="1">
    <citation type="journal article" date="2011" name="Proc. Natl. Acad. Sci. U.S.A.">
        <title>Genomic insights into the physiology and ecology of the marine filamentous cyanobacterium Lyngbya majuscula.</title>
        <authorList>
            <person name="Jones A.C."/>
            <person name="Monroe E.A."/>
            <person name="Podell S."/>
            <person name="Hess W.R."/>
            <person name="Klages S."/>
            <person name="Esquenazi E."/>
            <person name="Niessen S."/>
            <person name="Hoover H."/>
            <person name="Rothmann M."/>
            <person name="Lasken R.S."/>
            <person name="Yates J.R.III."/>
            <person name="Reinhardt R."/>
            <person name="Kube M."/>
            <person name="Burkart M.D."/>
            <person name="Allen E.E."/>
            <person name="Dorrestein P.C."/>
            <person name="Gerwick W.H."/>
            <person name="Gerwick L."/>
        </authorList>
    </citation>
    <scope>NUCLEOTIDE SEQUENCE [LARGE SCALE GENOMIC DNA]</scope>
    <source>
        <strain evidence="2">3L</strain>
    </source>
</reference>
<keyword evidence="2" id="KW-1185">Reference proteome</keyword>
<evidence type="ECO:0000313" key="1">
    <source>
        <dbReference type="EMBL" id="EGJ30361.1"/>
    </source>
</evidence>
<organism evidence="1 2">
    <name type="scientific">Moorena producens 3L</name>
    <dbReference type="NCBI Taxonomy" id="489825"/>
    <lineage>
        <taxon>Bacteria</taxon>
        <taxon>Bacillati</taxon>
        <taxon>Cyanobacteriota</taxon>
        <taxon>Cyanophyceae</taxon>
        <taxon>Coleofasciculales</taxon>
        <taxon>Coleofasciculaceae</taxon>
        <taxon>Moorena</taxon>
    </lineage>
</organism>
<proteinExistence type="predicted"/>
<dbReference type="EMBL" id="GL890954">
    <property type="protein sequence ID" value="EGJ30361.1"/>
    <property type="molecule type" value="Genomic_DNA"/>
</dbReference>
<sequence length="137" mass="15020">MPPSPFPGMDPYLEHPSAWPNVHHRLITAIADFLAPQLLPKYQVLIEERIYQTIGTDSVLVGIPDAAVKLTQTTANPTQTNPTQTNVAVASAPSQPTKVILPIPEKVRQRCSAVLGVSPMSDCIKTRTFRDTGDRHK</sequence>
<dbReference type="HOGENOM" id="CLU_1862918_0_0_3"/>
<evidence type="ECO:0008006" key="3">
    <source>
        <dbReference type="Google" id="ProtNLM"/>
    </source>
</evidence>